<dbReference type="AlphaFoldDB" id="A0A0S6UA77"/>
<dbReference type="Proteomes" id="UP000063718">
    <property type="component" value="Unassembled WGS sequence"/>
</dbReference>
<proteinExistence type="predicted"/>
<protein>
    <submittedName>
        <fullName evidence="1">Uncharacterized conserved protein, contains S4-like domain</fullName>
    </submittedName>
</protein>
<organism evidence="1">
    <name type="scientific">Moorella thermoacetica Y72</name>
    <dbReference type="NCBI Taxonomy" id="1325331"/>
    <lineage>
        <taxon>Bacteria</taxon>
        <taxon>Bacillati</taxon>
        <taxon>Bacillota</taxon>
        <taxon>Clostridia</taxon>
        <taxon>Neomoorellales</taxon>
        <taxon>Neomoorellaceae</taxon>
        <taxon>Neomoorella</taxon>
    </lineage>
</organism>
<sequence length="55" mass="6292">MAGYGSIIPFAQENQVVQIDYDSKRQDSWKIKIDVCGLVDKEGPFFLLRQRGLFA</sequence>
<reference evidence="1" key="1">
    <citation type="journal article" date="2014" name="Gene">
        <title>Genome-guided analysis of transformation efficiency and carbon dioxide assimilation by Moorella thermoacetica Y72.</title>
        <authorList>
            <person name="Tsukahara K."/>
            <person name="Kita A."/>
            <person name="Nakashimada Y."/>
            <person name="Hoshino T."/>
            <person name="Murakami K."/>
        </authorList>
    </citation>
    <scope>NUCLEOTIDE SEQUENCE [LARGE SCALE GENOMIC DNA]</scope>
    <source>
        <strain evidence="1">Y72</strain>
    </source>
</reference>
<name>A0A0S6UA77_NEOTH</name>
<evidence type="ECO:0000313" key="1">
    <source>
        <dbReference type="EMBL" id="GAF25172.1"/>
    </source>
</evidence>
<accession>A0A0S6UA77</accession>
<dbReference type="RefSeq" id="WP_187296510.1">
    <property type="nucleotide sequence ID" value="NZ_DF238840.1"/>
</dbReference>
<dbReference type="EMBL" id="DF238840">
    <property type="protein sequence ID" value="GAF25172.1"/>
    <property type="molecule type" value="Genomic_DNA"/>
</dbReference>
<gene>
    <name evidence="1" type="ORF">MTY_0502</name>
</gene>